<organism evidence="13 14">
    <name type="scientific">Candidatus Kaiserbacteria bacterium CG10_big_fil_rev_8_21_14_0_10_49_17</name>
    <dbReference type="NCBI Taxonomy" id="1974609"/>
    <lineage>
        <taxon>Bacteria</taxon>
        <taxon>Candidatus Kaiseribacteriota</taxon>
    </lineage>
</organism>
<gene>
    <name evidence="13" type="ORF">COU17_01000</name>
</gene>
<dbReference type="EMBL" id="PFBJ01000004">
    <property type="protein sequence ID" value="PIT91355.1"/>
    <property type="molecule type" value="Genomic_DNA"/>
</dbReference>
<dbReference type="PANTHER" id="PTHR11538">
    <property type="entry name" value="PHENYLALANYL-TRNA SYNTHETASE"/>
    <property type="match status" value="1"/>
</dbReference>
<accession>A0A2M6WF31</accession>
<evidence type="ECO:0000256" key="11">
    <source>
        <dbReference type="ARBA" id="ARBA00049255"/>
    </source>
</evidence>
<keyword evidence="7" id="KW-0067">ATP-binding</keyword>
<comment type="catalytic activity">
    <reaction evidence="11">
        <text>tRNA(Phe) + L-phenylalanine + ATP = L-phenylalanyl-tRNA(Phe) + AMP + diphosphate + H(+)</text>
        <dbReference type="Rhea" id="RHEA:19413"/>
        <dbReference type="Rhea" id="RHEA-COMP:9668"/>
        <dbReference type="Rhea" id="RHEA-COMP:9699"/>
        <dbReference type="ChEBI" id="CHEBI:15378"/>
        <dbReference type="ChEBI" id="CHEBI:30616"/>
        <dbReference type="ChEBI" id="CHEBI:33019"/>
        <dbReference type="ChEBI" id="CHEBI:58095"/>
        <dbReference type="ChEBI" id="CHEBI:78442"/>
        <dbReference type="ChEBI" id="CHEBI:78531"/>
        <dbReference type="ChEBI" id="CHEBI:456215"/>
        <dbReference type="EC" id="6.1.1.20"/>
    </reaction>
</comment>
<keyword evidence="5" id="KW-0479">Metal-binding</keyword>
<dbReference type="GO" id="GO:0006432">
    <property type="term" value="P:phenylalanyl-tRNA aminoacylation"/>
    <property type="evidence" value="ECO:0007669"/>
    <property type="project" value="InterPro"/>
</dbReference>
<evidence type="ECO:0000256" key="5">
    <source>
        <dbReference type="ARBA" id="ARBA00022723"/>
    </source>
</evidence>
<dbReference type="Pfam" id="PF01409">
    <property type="entry name" value="tRNA-synt_2d"/>
    <property type="match status" value="1"/>
</dbReference>
<feature type="domain" description="Aminoacyl-transfer RNA synthetases class-II family profile" evidence="12">
    <location>
        <begin position="10"/>
        <end position="217"/>
    </location>
</feature>
<evidence type="ECO:0000256" key="2">
    <source>
        <dbReference type="ARBA" id="ARBA00012814"/>
    </source>
</evidence>
<evidence type="ECO:0000313" key="14">
    <source>
        <dbReference type="Proteomes" id="UP000228809"/>
    </source>
</evidence>
<evidence type="ECO:0000256" key="8">
    <source>
        <dbReference type="ARBA" id="ARBA00022842"/>
    </source>
</evidence>
<reference evidence="14" key="1">
    <citation type="submission" date="2017-09" db="EMBL/GenBank/DDBJ databases">
        <title>Depth-based differentiation of microbial function through sediment-hosted aquifers and enrichment of novel symbionts in the deep terrestrial subsurface.</title>
        <authorList>
            <person name="Probst A.J."/>
            <person name="Ladd B."/>
            <person name="Jarett J.K."/>
            <person name="Geller-Mcgrath D.E."/>
            <person name="Sieber C.M.K."/>
            <person name="Emerson J.B."/>
            <person name="Anantharaman K."/>
            <person name="Thomas B.C."/>
            <person name="Malmstrom R."/>
            <person name="Stieglmeier M."/>
            <person name="Klingl A."/>
            <person name="Woyke T."/>
            <person name="Ryan C.M."/>
            <person name="Banfield J.F."/>
        </authorList>
    </citation>
    <scope>NUCLEOTIDE SEQUENCE [LARGE SCALE GENOMIC DNA]</scope>
</reference>
<evidence type="ECO:0000313" key="13">
    <source>
        <dbReference type="EMBL" id="PIT91355.1"/>
    </source>
</evidence>
<dbReference type="AlphaFoldDB" id="A0A2M6WF31"/>
<dbReference type="PROSITE" id="PS50862">
    <property type="entry name" value="AA_TRNA_LIGASE_II"/>
    <property type="match status" value="1"/>
</dbReference>
<sequence>MKEAPVHPLTSIIREINTIFGEMGFTFAEGPELESEHYNFDTLNIPKDHPARDMWDTLWVSRAQGLLMRTHTSPVQVRYMEKHAPPLRVIVPGKVYRNEATDMTHEAQFYQVEGLMVGEGVTLAHMRGTLKYFFEKFFEGSIVEIRLRPGFFPFVEPGVEVDMRLTGEHAPEKLRGKWIEIMGAGMVHPKVLEAAGIDATKYQGWAFGTGVERLGMLKYGIDDVRLFHTGDLRFVNQFRV</sequence>
<dbReference type="InterPro" id="IPR006195">
    <property type="entry name" value="aa-tRNA-synth_II"/>
</dbReference>
<dbReference type="InterPro" id="IPR045864">
    <property type="entry name" value="aa-tRNA-synth_II/BPL/LPL"/>
</dbReference>
<dbReference type="PANTHER" id="PTHR11538:SF41">
    <property type="entry name" value="PHENYLALANINE--TRNA LIGASE, MITOCHONDRIAL"/>
    <property type="match status" value="1"/>
</dbReference>
<dbReference type="NCBIfam" id="TIGR00468">
    <property type="entry name" value="pheS"/>
    <property type="match status" value="1"/>
</dbReference>
<keyword evidence="3" id="KW-0963">Cytoplasm</keyword>
<proteinExistence type="predicted"/>
<keyword evidence="4 13" id="KW-0436">Ligase</keyword>
<dbReference type="Gene3D" id="3.30.930.10">
    <property type="entry name" value="Bira Bifunctional Protein, Domain 2"/>
    <property type="match status" value="1"/>
</dbReference>
<evidence type="ECO:0000256" key="10">
    <source>
        <dbReference type="ARBA" id="ARBA00023146"/>
    </source>
</evidence>
<dbReference type="GO" id="GO:0004826">
    <property type="term" value="F:phenylalanine-tRNA ligase activity"/>
    <property type="evidence" value="ECO:0007669"/>
    <property type="project" value="UniProtKB-EC"/>
</dbReference>
<evidence type="ECO:0000256" key="1">
    <source>
        <dbReference type="ARBA" id="ARBA00004496"/>
    </source>
</evidence>
<dbReference type="GO" id="GO:0005524">
    <property type="term" value="F:ATP binding"/>
    <property type="evidence" value="ECO:0007669"/>
    <property type="project" value="UniProtKB-KW"/>
</dbReference>
<dbReference type="InterPro" id="IPR002319">
    <property type="entry name" value="Phenylalanyl-tRNA_Synthase"/>
</dbReference>
<evidence type="ECO:0000256" key="6">
    <source>
        <dbReference type="ARBA" id="ARBA00022741"/>
    </source>
</evidence>
<evidence type="ECO:0000256" key="3">
    <source>
        <dbReference type="ARBA" id="ARBA00022490"/>
    </source>
</evidence>
<dbReference type="EC" id="6.1.1.20" evidence="2"/>
<keyword evidence="9" id="KW-0648">Protein biosynthesis</keyword>
<evidence type="ECO:0000259" key="12">
    <source>
        <dbReference type="PROSITE" id="PS50862"/>
    </source>
</evidence>
<dbReference type="Proteomes" id="UP000228809">
    <property type="component" value="Unassembled WGS sequence"/>
</dbReference>
<dbReference type="CDD" id="cd00496">
    <property type="entry name" value="PheRS_alpha_core"/>
    <property type="match status" value="1"/>
</dbReference>
<dbReference type="GO" id="GO:0046872">
    <property type="term" value="F:metal ion binding"/>
    <property type="evidence" value="ECO:0007669"/>
    <property type="project" value="UniProtKB-KW"/>
</dbReference>
<dbReference type="SUPFAM" id="SSF55681">
    <property type="entry name" value="Class II aaRS and biotin synthetases"/>
    <property type="match status" value="1"/>
</dbReference>
<evidence type="ECO:0000256" key="7">
    <source>
        <dbReference type="ARBA" id="ARBA00022840"/>
    </source>
</evidence>
<evidence type="ECO:0000256" key="9">
    <source>
        <dbReference type="ARBA" id="ARBA00022917"/>
    </source>
</evidence>
<evidence type="ECO:0000256" key="4">
    <source>
        <dbReference type="ARBA" id="ARBA00022598"/>
    </source>
</evidence>
<dbReference type="GO" id="GO:0000049">
    <property type="term" value="F:tRNA binding"/>
    <property type="evidence" value="ECO:0007669"/>
    <property type="project" value="InterPro"/>
</dbReference>
<keyword evidence="6" id="KW-0547">Nucleotide-binding</keyword>
<keyword evidence="10" id="KW-0030">Aminoacyl-tRNA synthetase</keyword>
<comment type="caution">
    <text evidence="13">The sequence shown here is derived from an EMBL/GenBank/DDBJ whole genome shotgun (WGS) entry which is preliminary data.</text>
</comment>
<protein>
    <recommendedName>
        <fullName evidence="2">phenylalanine--tRNA ligase</fullName>
        <ecNumber evidence="2">6.1.1.20</ecNumber>
    </recommendedName>
</protein>
<keyword evidence="8" id="KW-0460">Magnesium</keyword>
<dbReference type="GO" id="GO:0005737">
    <property type="term" value="C:cytoplasm"/>
    <property type="evidence" value="ECO:0007669"/>
    <property type="project" value="UniProtKB-SubCell"/>
</dbReference>
<dbReference type="InterPro" id="IPR004529">
    <property type="entry name" value="Phe-tRNA-synth_IIc_asu"/>
</dbReference>
<name>A0A2M6WF31_9BACT</name>
<comment type="subcellular location">
    <subcellularLocation>
        <location evidence="1">Cytoplasm</location>
    </subcellularLocation>
</comment>